<proteinExistence type="predicted"/>
<dbReference type="InterPro" id="IPR012495">
    <property type="entry name" value="TadE-like_dom"/>
</dbReference>
<organism evidence="3 4">
    <name type="scientific">Sphingopyxis alaskensis (strain DSM 13593 / LMG 18877 / RB2256)</name>
    <name type="common">Sphingomonas alaskensis</name>
    <dbReference type="NCBI Taxonomy" id="317655"/>
    <lineage>
        <taxon>Bacteria</taxon>
        <taxon>Pseudomonadati</taxon>
        <taxon>Pseudomonadota</taxon>
        <taxon>Alphaproteobacteria</taxon>
        <taxon>Sphingomonadales</taxon>
        <taxon>Sphingomonadaceae</taxon>
        <taxon>Sphingopyxis</taxon>
    </lineage>
</organism>
<evidence type="ECO:0000313" key="3">
    <source>
        <dbReference type="EMBL" id="ABF53982.1"/>
    </source>
</evidence>
<feature type="transmembrane region" description="Helical" evidence="1">
    <location>
        <begin position="21"/>
        <end position="42"/>
    </location>
</feature>
<evidence type="ECO:0000313" key="4">
    <source>
        <dbReference type="Proteomes" id="UP000006578"/>
    </source>
</evidence>
<dbReference type="STRING" id="317655.Sala_2273"/>
<dbReference type="OrthoDB" id="7306064at2"/>
<protein>
    <submittedName>
        <fullName evidence="3">TadE-like protein</fullName>
    </submittedName>
</protein>
<evidence type="ECO:0000259" key="2">
    <source>
        <dbReference type="Pfam" id="PF07811"/>
    </source>
</evidence>
<keyword evidence="4" id="KW-1185">Reference proteome</keyword>
<keyword evidence="1" id="KW-1133">Transmembrane helix</keyword>
<dbReference type="KEGG" id="sal:Sala_2273"/>
<gene>
    <name evidence="3" type="ordered locus">Sala_2273</name>
</gene>
<sequence>MSRAHAPLRRLVRRLRTSERGTAFIEFAFTAPVFLLVLLGIFDYCWQMYAQQVLQGVVAKAGRDATLEGFAADQSALDARVEAQVQKVFASATVTFNRRVFDDYSDIRPLRWVDSNGNGIQDPSPDDCWEDGGRQGNGGADDVVQYTVSMRFDRVLPVWRMLGQPQHTTLSSTTLLRNQPFAAGGEVEPEICG</sequence>
<dbReference type="eggNOG" id="COG4961">
    <property type="taxonomic scope" value="Bacteria"/>
</dbReference>
<keyword evidence="1" id="KW-0472">Membrane</keyword>
<dbReference type="EMBL" id="CP000356">
    <property type="protein sequence ID" value="ABF53982.1"/>
    <property type="molecule type" value="Genomic_DNA"/>
</dbReference>
<name>Q1GQU0_SPHAL</name>
<dbReference type="AlphaFoldDB" id="Q1GQU0"/>
<dbReference type="Pfam" id="PF07811">
    <property type="entry name" value="TadE"/>
    <property type="match status" value="1"/>
</dbReference>
<keyword evidence="1" id="KW-0812">Transmembrane</keyword>
<accession>Q1GQU0</accession>
<reference evidence="3 4" key="1">
    <citation type="journal article" date="2009" name="Proc. Natl. Acad. Sci. U.S.A.">
        <title>The genomic basis of trophic strategy in marine bacteria.</title>
        <authorList>
            <person name="Lauro F.M."/>
            <person name="McDougald D."/>
            <person name="Thomas T."/>
            <person name="Williams T.J."/>
            <person name="Egan S."/>
            <person name="Rice S."/>
            <person name="DeMaere M.Z."/>
            <person name="Ting L."/>
            <person name="Ertan H."/>
            <person name="Johnson J."/>
            <person name="Ferriera S."/>
            <person name="Lapidus A."/>
            <person name="Anderson I."/>
            <person name="Kyrpides N."/>
            <person name="Munk A.C."/>
            <person name="Detter C."/>
            <person name="Han C.S."/>
            <person name="Brown M.V."/>
            <person name="Robb F.T."/>
            <person name="Kjelleberg S."/>
            <person name="Cavicchioli R."/>
        </authorList>
    </citation>
    <scope>NUCLEOTIDE SEQUENCE [LARGE SCALE GENOMIC DNA]</scope>
    <source>
        <strain evidence="4">DSM 13593 / LMG 18877 / RB2256</strain>
    </source>
</reference>
<dbReference type="HOGENOM" id="CLU_114087_0_0_5"/>
<feature type="domain" description="TadE-like" evidence="2">
    <location>
        <begin position="21"/>
        <end position="63"/>
    </location>
</feature>
<dbReference type="RefSeq" id="WP_011542558.1">
    <property type="nucleotide sequence ID" value="NC_008048.1"/>
</dbReference>
<dbReference type="Proteomes" id="UP000006578">
    <property type="component" value="Chromosome"/>
</dbReference>
<evidence type="ECO:0000256" key="1">
    <source>
        <dbReference type="SAM" id="Phobius"/>
    </source>
</evidence>